<evidence type="ECO:0000313" key="3">
    <source>
        <dbReference type="EMBL" id="CAD9703387.1"/>
    </source>
</evidence>
<dbReference type="InterPro" id="IPR036533">
    <property type="entry name" value="BAG_dom_sf"/>
</dbReference>
<feature type="compositionally biased region" description="Basic residues" evidence="1">
    <location>
        <begin position="7"/>
        <end position="16"/>
    </location>
</feature>
<gene>
    <name evidence="3" type="ORF">QSP1433_LOCUS15257</name>
</gene>
<evidence type="ECO:0000259" key="2">
    <source>
        <dbReference type="Pfam" id="PF02179"/>
    </source>
</evidence>
<dbReference type="SUPFAM" id="SSF63491">
    <property type="entry name" value="BAG domain"/>
    <property type="match status" value="1"/>
</dbReference>
<dbReference type="Gene3D" id="1.20.58.120">
    <property type="entry name" value="BAG domain"/>
    <property type="match status" value="1"/>
</dbReference>
<dbReference type="EMBL" id="HBHK01024200">
    <property type="protein sequence ID" value="CAD9703387.1"/>
    <property type="molecule type" value="Transcribed_RNA"/>
</dbReference>
<feature type="region of interest" description="Disordered" evidence="1">
    <location>
        <begin position="1"/>
        <end position="62"/>
    </location>
</feature>
<evidence type="ECO:0000256" key="1">
    <source>
        <dbReference type="SAM" id="MobiDB-lite"/>
    </source>
</evidence>
<protein>
    <recommendedName>
        <fullName evidence="2">BAG domain-containing protein</fullName>
    </recommendedName>
</protein>
<feature type="compositionally biased region" description="Low complexity" evidence="1">
    <location>
        <begin position="253"/>
        <end position="263"/>
    </location>
</feature>
<name>A0A7S2SNG4_9STRA</name>
<dbReference type="GO" id="GO:0051087">
    <property type="term" value="F:protein-folding chaperone binding"/>
    <property type="evidence" value="ECO:0007669"/>
    <property type="project" value="InterPro"/>
</dbReference>
<reference evidence="3" key="1">
    <citation type="submission" date="2021-01" db="EMBL/GenBank/DDBJ databases">
        <authorList>
            <person name="Corre E."/>
            <person name="Pelletier E."/>
            <person name="Niang G."/>
            <person name="Scheremetjew M."/>
            <person name="Finn R."/>
            <person name="Kale V."/>
            <person name="Holt S."/>
            <person name="Cochrane G."/>
            <person name="Meng A."/>
            <person name="Brown T."/>
            <person name="Cohen L."/>
        </authorList>
    </citation>
    <scope>NUCLEOTIDE SEQUENCE</scope>
    <source>
        <strain evidence="3">NY070348D</strain>
    </source>
</reference>
<feature type="domain" description="BAG" evidence="2">
    <location>
        <begin position="131"/>
        <end position="169"/>
    </location>
</feature>
<organism evidence="3">
    <name type="scientific">Mucochytrium quahogii</name>
    <dbReference type="NCBI Taxonomy" id="96639"/>
    <lineage>
        <taxon>Eukaryota</taxon>
        <taxon>Sar</taxon>
        <taxon>Stramenopiles</taxon>
        <taxon>Bigyra</taxon>
        <taxon>Labyrinthulomycetes</taxon>
        <taxon>Thraustochytrida</taxon>
        <taxon>Thraustochytriidae</taxon>
        <taxon>Mucochytrium</taxon>
    </lineage>
</organism>
<sequence>MTSAEARRRRRRNRKNKLSENNEKPANKQAQNSEEQVPEEETTHEMDSSKGITEDTVDENSPEYALMKESQVMLEGIEKQVARLVLRLNSAEQAWSSECVKVAVYKWFWLATHRVPKYYDKLDATKLRTRCGAIDEELMKVLLSLDAVLSYGSQELRARRKAIVTQVNGDLLPKADNLFRRASKLARFDVAIRSDVEHHMEELQIAKDSRAKSAEKPEETAEMESDSDSGSEMSTDESEPEASPSNSREKPTSETSTTNSNENASVEQPPVTKGKRCAPQYEIEDLSGGVEINIVVPTKLQSAQDAQVTVDRGSGELKVSINGYEPLQFDVSSKLLLPLETTYKLIGPHQIQITIPKAVRRVYQQPRRAAPQRLDNPFLAQAQRNPFMYQRDPYAQRRNMYQQQRRPVGFW</sequence>
<dbReference type="Pfam" id="PF02179">
    <property type="entry name" value="BAG"/>
    <property type="match status" value="1"/>
</dbReference>
<proteinExistence type="predicted"/>
<feature type="compositionally biased region" description="Basic and acidic residues" evidence="1">
    <location>
        <begin position="17"/>
        <end position="26"/>
    </location>
</feature>
<dbReference type="AlphaFoldDB" id="A0A7S2SNG4"/>
<feature type="compositionally biased region" description="Acidic residues" evidence="1">
    <location>
        <begin position="220"/>
        <end position="240"/>
    </location>
</feature>
<accession>A0A7S2SNG4</accession>
<feature type="compositionally biased region" description="Basic and acidic residues" evidence="1">
    <location>
        <begin position="203"/>
        <end position="219"/>
    </location>
</feature>
<feature type="region of interest" description="Disordered" evidence="1">
    <location>
        <begin position="203"/>
        <end position="277"/>
    </location>
</feature>
<dbReference type="InterPro" id="IPR003103">
    <property type="entry name" value="BAG_domain"/>
</dbReference>